<proteinExistence type="predicted"/>
<dbReference type="EMBL" id="FZOS01000006">
    <property type="protein sequence ID" value="SNS44591.1"/>
    <property type="molecule type" value="Genomic_DNA"/>
</dbReference>
<evidence type="ECO:0000313" key="1">
    <source>
        <dbReference type="EMBL" id="SNS44591.1"/>
    </source>
</evidence>
<organism evidence="1 2">
    <name type="scientific">Edaphosphingomonas laterariae</name>
    <dbReference type="NCBI Taxonomy" id="861865"/>
    <lineage>
        <taxon>Bacteria</taxon>
        <taxon>Pseudomonadati</taxon>
        <taxon>Pseudomonadota</taxon>
        <taxon>Alphaproteobacteria</taxon>
        <taxon>Sphingomonadales</taxon>
        <taxon>Rhizorhabdaceae</taxon>
        <taxon>Edaphosphingomonas</taxon>
    </lineage>
</organism>
<keyword evidence="2" id="KW-1185">Reference proteome</keyword>
<dbReference type="AlphaFoldDB" id="A0A239EJL4"/>
<dbReference type="Proteomes" id="UP000198281">
    <property type="component" value="Unassembled WGS sequence"/>
</dbReference>
<name>A0A239EJL4_9SPHN</name>
<reference evidence="2" key="1">
    <citation type="submission" date="2017-06" db="EMBL/GenBank/DDBJ databases">
        <authorList>
            <person name="Varghese N."/>
            <person name="Submissions S."/>
        </authorList>
    </citation>
    <scope>NUCLEOTIDE SEQUENCE [LARGE SCALE GENOMIC DNA]</scope>
    <source>
        <strain evidence="2">LNB2</strain>
    </source>
</reference>
<accession>A0A239EJL4</accession>
<protein>
    <submittedName>
        <fullName evidence="1">Uncharacterized protein</fullName>
    </submittedName>
</protein>
<gene>
    <name evidence="1" type="ORF">SAMN06295912_106168</name>
</gene>
<evidence type="ECO:0000313" key="2">
    <source>
        <dbReference type="Proteomes" id="UP000198281"/>
    </source>
</evidence>
<sequence>MVMELPRHNHGARGTVQPAAPEYVTAPKVYQGVGDALRRAYLPPDQGVPADWWALIDKLD</sequence>